<evidence type="ECO:0000256" key="4">
    <source>
        <dbReference type="ARBA" id="ARBA00022840"/>
    </source>
</evidence>
<dbReference type="PANTHER" id="PTHR11070:SF2">
    <property type="entry name" value="ATP-DEPENDENT DNA HELICASE SRS2"/>
    <property type="match status" value="1"/>
</dbReference>
<dbReference type="PANTHER" id="PTHR11070">
    <property type="entry name" value="UVRD / RECB / PCRA DNA HELICASE FAMILY MEMBER"/>
    <property type="match status" value="1"/>
</dbReference>
<comment type="caution">
    <text evidence="8">The sequence shown here is derived from an EMBL/GenBank/DDBJ whole genome shotgun (WGS) entry which is preliminary data.</text>
</comment>
<keyword evidence="1 6" id="KW-0547">Nucleotide-binding</keyword>
<sequence>MVGQRMNVIPPSLAQIIDCIEQQKSFLLEAGAGSGKTWTLVETLKYIIQEHSSDMERTGQQVVCITYTNVAKHEITSRIDNHPLVVVLTIHEFLWLVCRNYQSELKRLIVEDNAKGKKKIEGLADKLSKKNIEYSQYGRRLEEGEISHDQVLSLASSLFIRFPKIARIVANKFPYLFVDEYQDTEPQTVSLLLKNLLAGNEARFVIGFFGDSMQKIYNKGVGEIQDEALLTITKTDNYRCSQAVIKLLGKIRPTLVQHPAGSNLPGEVTFIYCQPDALALATNYLATQNWLESQKGWRFKDTKILMLTHKGIAAHQGYNNLLDVYDQYSSFRDRLFEKEERYIKFLCNTVEALVEHYANKRYAEFIQLLSIRGWPLSRHADKIRLKDKMDELNRLRTECTIGEVLQYIFDSKLLGKPGTMSEFEEEIKGETTDELIERRKTFFHNLMAIPYEEVIVFNKFVEDLTPFATKHGVKGAEFTNVLVIIDDGAWNMYKFSDVFAGKDKGSARYERTLNLLYVCCSRAKDRLALLNLAPLDSSALANLNDWFGIANVLSISDLPTRD</sequence>
<dbReference type="PROSITE" id="PS51198">
    <property type="entry name" value="UVRD_HELICASE_ATP_BIND"/>
    <property type="match status" value="1"/>
</dbReference>
<evidence type="ECO:0000256" key="5">
    <source>
        <dbReference type="ARBA" id="ARBA00034923"/>
    </source>
</evidence>
<keyword evidence="4 6" id="KW-0067">ATP-binding</keyword>
<dbReference type="SUPFAM" id="SSF52540">
    <property type="entry name" value="P-loop containing nucleoside triphosphate hydrolases"/>
    <property type="match status" value="1"/>
</dbReference>
<dbReference type="EMBL" id="VTWS01000013">
    <property type="protein sequence ID" value="KAA9341162.1"/>
    <property type="molecule type" value="Genomic_DNA"/>
</dbReference>
<dbReference type="InterPro" id="IPR027417">
    <property type="entry name" value="P-loop_NTPase"/>
</dbReference>
<dbReference type="AlphaFoldDB" id="A0A5N1J3P8"/>
<name>A0A5N1J3P8_9BACT</name>
<evidence type="ECO:0000256" key="1">
    <source>
        <dbReference type="ARBA" id="ARBA00022741"/>
    </source>
</evidence>
<feature type="domain" description="UvrD-like helicase ATP-binding" evidence="7">
    <location>
        <begin position="9"/>
        <end position="254"/>
    </location>
</feature>
<dbReference type="GO" id="GO:0003677">
    <property type="term" value="F:DNA binding"/>
    <property type="evidence" value="ECO:0007669"/>
    <property type="project" value="InterPro"/>
</dbReference>
<evidence type="ECO:0000256" key="3">
    <source>
        <dbReference type="ARBA" id="ARBA00022806"/>
    </source>
</evidence>
<dbReference type="Proteomes" id="UP000326344">
    <property type="component" value="Unassembled WGS sequence"/>
</dbReference>
<reference evidence="8 9" key="1">
    <citation type="submission" date="2019-09" db="EMBL/GenBank/DDBJ databases">
        <title>Genome Sequence of Larkinella sp MA1.</title>
        <authorList>
            <person name="Srinivasan S."/>
        </authorList>
    </citation>
    <scope>NUCLEOTIDE SEQUENCE [LARGE SCALE GENOMIC DNA]</scope>
    <source>
        <strain evidence="8 9">MA1</strain>
    </source>
</reference>
<keyword evidence="3 6" id="KW-0347">Helicase</keyword>
<dbReference type="InterPro" id="IPR000212">
    <property type="entry name" value="DNA_helicase_UvrD/REP"/>
</dbReference>
<dbReference type="InterPro" id="IPR014016">
    <property type="entry name" value="UvrD-like_ATP-bd"/>
</dbReference>
<keyword evidence="9" id="KW-1185">Reference proteome</keyword>
<evidence type="ECO:0000313" key="8">
    <source>
        <dbReference type="EMBL" id="KAA9341162.1"/>
    </source>
</evidence>
<feature type="binding site" evidence="6">
    <location>
        <begin position="30"/>
        <end position="37"/>
    </location>
    <ligand>
        <name>ATP</name>
        <dbReference type="ChEBI" id="CHEBI:30616"/>
    </ligand>
</feature>
<evidence type="ECO:0000313" key="9">
    <source>
        <dbReference type="Proteomes" id="UP000326344"/>
    </source>
</evidence>
<dbReference type="Gene3D" id="3.40.50.300">
    <property type="entry name" value="P-loop containing nucleotide triphosphate hydrolases"/>
    <property type="match status" value="2"/>
</dbReference>
<gene>
    <name evidence="8" type="ORF">F0P93_30470</name>
</gene>
<evidence type="ECO:0000259" key="7">
    <source>
        <dbReference type="PROSITE" id="PS51198"/>
    </source>
</evidence>
<proteinExistence type="predicted"/>
<dbReference type="GO" id="GO:0043138">
    <property type="term" value="F:3'-5' DNA helicase activity"/>
    <property type="evidence" value="ECO:0007669"/>
    <property type="project" value="TreeGrafter"/>
</dbReference>
<accession>A0A5N1J3P8</accession>
<evidence type="ECO:0000256" key="2">
    <source>
        <dbReference type="ARBA" id="ARBA00022801"/>
    </source>
</evidence>
<dbReference type="GO" id="GO:0000725">
    <property type="term" value="P:recombinational repair"/>
    <property type="evidence" value="ECO:0007669"/>
    <property type="project" value="TreeGrafter"/>
</dbReference>
<evidence type="ECO:0000256" key="6">
    <source>
        <dbReference type="PROSITE-ProRule" id="PRU00560"/>
    </source>
</evidence>
<organism evidence="8 9">
    <name type="scientific">Larkinella humicola</name>
    <dbReference type="NCBI Taxonomy" id="2607654"/>
    <lineage>
        <taxon>Bacteria</taxon>
        <taxon>Pseudomonadati</taxon>
        <taxon>Bacteroidota</taxon>
        <taxon>Cytophagia</taxon>
        <taxon>Cytophagales</taxon>
        <taxon>Spirosomataceae</taxon>
        <taxon>Larkinella</taxon>
    </lineage>
</organism>
<protein>
    <recommendedName>
        <fullName evidence="5">DNA 3'-5' helicase II</fullName>
    </recommendedName>
</protein>
<dbReference type="Pfam" id="PF13245">
    <property type="entry name" value="AAA_19"/>
    <property type="match status" value="1"/>
</dbReference>
<dbReference type="GO" id="GO:0005524">
    <property type="term" value="F:ATP binding"/>
    <property type="evidence" value="ECO:0007669"/>
    <property type="project" value="UniProtKB-UniRule"/>
</dbReference>
<keyword evidence="2 6" id="KW-0378">Hydrolase</keyword>
<dbReference type="GO" id="GO:0016787">
    <property type="term" value="F:hydrolase activity"/>
    <property type="evidence" value="ECO:0007669"/>
    <property type="project" value="UniProtKB-UniRule"/>
</dbReference>